<dbReference type="AlphaFoldDB" id="A0A6L2LJ61"/>
<accession>A0A6L2LJ61</accession>
<reference evidence="1" key="1">
    <citation type="journal article" date="2019" name="Sci. Rep.">
        <title>Draft genome of Tanacetum cinerariifolium, the natural source of mosquito coil.</title>
        <authorList>
            <person name="Yamashiro T."/>
            <person name="Shiraishi A."/>
            <person name="Satake H."/>
            <person name="Nakayama K."/>
        </authorList>
    </citation>
    <scope>NUCLEOTIDE SEQUENCE</scope>
</reference>
<organism evidence="1">
    <name type="scientific">Tanacetum cinerariifolium</name>
    <name type="common">Dalmatian daisy</name>
    <name type="synonym">Chrysanthemum cinerariifolium</name>
    <dbReference type="NCBI Taxonomy" id="118510"/>
    <lineage>
        <taxon>Eukaryota</taxon>
        <taxon>Viridiplantae</taxon>
        <taxon>Streptophyta</taxon>
        <taxon>Embryophyta</taxon>
        <taxon>Tracheophyta</taxon>
        <taxon>Spermatophyta</taxon>
        <taxon>Magnoliopsida</taxon>
        <taxon>eudicotyledons</taxon>
        <taxon>Gunneridae</taxon>
        <taxon>Pentapetalae</taxon>
        <taxon>asterids</taxon>
        <taxon>campanulids</taxon>
        <taxon>Asterales</taxon>
        <taxon>Asteraceae</taxon>
        <taxon>Asteroideae</taxon>
        <taxon>Anthemideae</taxon>
        <taxon>Anthemidinae</taxon>
        <taxon>Tanacetum</taxon>
    </lineage>
</organism>
<name>A0A6L2LJ61_TANCI</name>
<sequence length="350" mass="38552">MQDSKIDSSSALEVVLSQALDADLVVMESNGTELRMHDTSSSPGNYITHVVDVNITPVNNQVPFAEVNSHAKVQSPKTRNINKLIEPKVQASDLNVNKMVSADNTSGPALQRKERCMLQYAISLEEEKSSCLRPFSSTSIMLFHARSVIKNGHMTPRYISSGLMQNSVSPTSYVPLSKKDYEIPFQQWFDEYFNPPPHVVSLVLAADAALRAVDPASLLSSTTTEQDVPSASSLPTTYLLNAACKKALNLLKKGLLIRWEAVEASKRRRSLLDHKIQLLSKGSSEGSGIILETQAGTPPSMCQTILNIDAHVEGEQFHESKQSRVIRMVRLGVSSHDPARTRWIFPGTIL</sequence>
<gene>
    <name evidence="1" type="ORF">Tci_033829</name>
</gene>
<evidence type="ECO:0000313" key="1">
    <source>
        <dbReference type="EMBL" id="GEU61851.1"/>
    </source>
</evidence>
<proteinExistence type="predicted"/>
<protein>
    <submittedName>
        <fullName evidence="1">Uncharacterized protein</fullName>
    </submittedName>
</protein>
<comment type="caution">
    <text evidence="1">The sequence shown here is derived from an EMBL/GenBank/DDBJ whole genome shotgun (WGS) entry which is preliminary data.</text>
</comment>
<dbReference type="EMBL" id="BKCJ010004572">
    <property type="protein sequence ID" value="GEU61851.1"/>
    <property type="molecule type" value="Genomic_DNA"/>
</dbReference>